<feature type="compositionally biased region" description="Polar residues" evidence="1">
    <location>
        <begin position="1156"/>
        <end position="1166"/>
    </location>
</feature>
<dbReference type="EMBL" id="DF837701">
    <property type="protein sequence ID" value="GAT42311.1"/>
    <property type="molecule type" value="Genomic_DNA"/>
</dbReference>
<evidence type="ECO:0000313" key="4">
    <source>
        <dbReference type="Proteomes" id="UP000815677"/>
    </source>
</evidence>
<accession>A0ABQ0KXR5</accession>
<evidence type="ECO:0000313" key="3">
    <source>
        <dbReference type="EMBL" id="GAT42311.1"/>
    </source>
</evidence>
<dbReference type="Proteomes" id="UP000815677">
    <property type="component" value="Unassembled WGS sequence"/>
</dbReference>
<dbReference type="Gene3D" id="1.10.530.10">
    <property type="match status" value="1"/>
</dbReference>
<feature type="compositionally biased region" description="Low complexity" evidence="1">
    <location>
        <begin position="21"/>
        <end position="43"/>
    </location>
</feature>
<feature type="region of interest" description="Disordered" evidence="1">
    <location>
        <begin position="1156"/>
        <end position="1215"/>
    </location>
</feature>
<reference evidence="3" key="1">
    <citation type="submission" date="2014-09" db="EMBL/GenBank/DDBJ databases">
        <title>Genome sequence of the luminous mushroom Mycena chlorophos for searching fungal bioluminescence genes.</title>
        <authorList>
            <person name="Tanaka Y."/>
            <person name="Kasuga D."/>
            <person name="Oba Y."/>
            <person name="Hase S."/>
            <person name="Sato K."/>
            <person name="Oba Y."/>
            <person name="Sakakibara Y."/>
        </authorList>
    </citation>
    <scope>NUCLEOTIDE SEQUENCE</scope>
</reference>
<protein>
    <recommendedName>
        <fullName evidence="2">Transglycosylase SLT domain-containing protein</fullName>
    </recommendedName>
</protein>
<dbReference type="InterPro" id="IPR023346">
    <property type="entry name" value="Lysozyme-like_dom_sf"/>
</dbReference>
<feature type="region of interest" description="Disordered" evidence="1">
    <location>
        <begin position="1"/>
        <end position="67"/>
    </location>
</feature>
<feature type="compositionally biased region" description="Polar residues" evidence="1">
    <location>
        <begin position="1202"/>
        <end position="1215"/>
    </location>
</feature>
<keyword evidence="4" id="KW-1185">Reference proteome</keyword>
<feature type="region of interest" description="Disordered" evidence="1">
    <location>
        <begin position="270"/>
        <end position="296"/>
    </location>
</feature>
<feature type="compositionally biased region" description="Low complexity" evidence="1">
    <location>
        <begin position="1052"/>
        <end position="1061"/>
    </location>
</feature>
<sequence length="1355" mass="140567">MSQLGQDPGQPEISYDPSVFQQPQQSDAPQAPVNAMQAAQAAPGTYQPDRLGQVQAPPQTPQTPPRQRMSFWDVVGRLGNVLANASPNPHPQYQTPLEQQQNLQLAQQKVDAGALDNQAKQQDIAQTSVATAGAANNVLGGFARGIQSLVAANPNANLAVIAPALAHQLNIPPQQAQQLSEFLQQNPGNVDALVDATSGVPKTAAGKSLALAFTNAKDANGNPVLLQASADGTPHVLQGYTPLGDVKVVDNGTTNDVINKQGQVVRSFVKSGSPESGTVAAGTDAQGRPVYQPLPGSARAAGIEKTNTETEKNRQQLQANEQKQADAYKEKAAAYASSQSAIASIRKNIDALKTLRSQPSANQNALGNAVNYFQSSGIGSHVTAVTNPAVQQARDQIKSAGQALLLSAARGNGQLFRNQNEQKNFLDAINNPRSSIETMEEQLRLAQSRLGSAPANPQKAPAASGGWGKVTVKAAILAQHPEAAGAPAARRPTLTINRPAASPQPAPGQNWLQRAGEAINQNARPAAAIYRGIQDAIPGIDNIAAASNELGSLVGLNSSDMPYSDRVRAFRAAREAETAQDIHGPSSASAAGHYLGEVVGLLGGGIGEVKAGTAAIGKIAPRLLKPATSTLGKISKLASAGAASGALSGAANSDTLSNAGTNAAEGAVIGAVAAPAAAGALKLAQAAGSKVADFTGLSKATGILKRYVNTTAEELETRRKAFKARTGANPTLFELLPLADRQAVQKMIGILPGTSKEHAAGLIQQRAANIGQEMSARASAIMQPQRQGVIDNIAQDLANSRMPAGQQGIVSAADRALAERAARDPSVLNDVRRQINRQIMQPHDSQVAAGNVDELVPWALTRAPNGQVQAIETDPDLSSMIRTAAGIQRLDPNGVTVSEVTGMISKLRNVANKSADFNQAETATRAAQHLEQMLPPEARDAFERTSASNQTYKQIAEGWKAGLKSDLRENVDPTGNFQLVRNQYDTPAGAQGRLLGQASAIDQNLAASPGSSLRNVQQIAENPTTQEAISRNLDATQQPVTSAGTAAPGSGQQIADAAQAQTQSAQNLAALNTDKPGPDADLPALASNLMSLAKGRAVQALLNAVKLPESQATQLADALFSQNPSQIQRGIGFLRNAGTAGQDALRGLQGALTASNAAGQTGTAQPPQVPLSPEEEASIANPTGDTGQPGLTGTVSADAPDQGQQQIAEDGSNSPYIGQLNDVFAKGDPRLLELANIVQRKESSDSHFDKDGKVKTSKAGAVGLMQVMPSSLGDIANNAGINNDPAALSNDPAYNKLVGTHYLDQLLTKYGGDRKKAAAAYNAGPGAVDRAIAADPNNWLSKLPAETQSYAGDIN</sequence>
<evidence type="ECO:0000259" key="2">
    <source>
        <dbReference type="Pfam" id="PF01464"/>
    </source>
</evidence>
<feature type="region of interest" description="Disordered" evidence="1">
    <location>
        <begin position="1038"/>
        <end position="1061"/>
    </location>
</feature>
<organism evidence="3 4">
    <name type="scientific">Mycena chlorophos</name>
    <name type="common">Agaric fungus</name>
    <name type="synonym">Agaricus chlorophos</name>
    <dbReference type="NCBI Taxonomy" id="658473"/>
    <lineage>
        <taxon>Eukaryota</taxon>
        <taxon>Fungi</taxon>
        <taxon>Dikarya</taxon>
        <taxon>Basidiomycota</taxon>
        <taxon>Agaricomycotina</taxon>
        <taxon>Agaricomycetes</taxon>
        <taxon>Agaricomycetidae</taxon>
        <taxon>Agaricales</taxon>
        <taxon>Marasmiineae</taxon>
        <taxon>Mycenaceae</taxon>
        <taxon>Mycena</taxon>
    </lineage>
</organism>
<dbReference type="Pfam" id="PF01464">
    <property type="entry name" value="SLT"/>
    <property type="match status" value="1"/>
</dbReference>
<gene>
    <name evidence="3" type="ORF">MCHLO_00030</name>
</gene>
<dbReference type="SUPFAM" id="SSF53955">
    <property type="entry name" value="Lysozyme-like"/>
    <property type="match status" value="1"/>
</dbReference>
<proteinExistence type="predicted"/>
<name>A0ABQ0KXR5_MYCCL</name>
<feature type="domain" description="Transglycosylase SLT" evidence="2">
    <location>
        <begin position="1255"/>
        <end position="1336"/>
    </location>
</feature>
<dbReference type="InterPro" id="IPR008258">
    <property type="entry name" value="Transglycosylase_SLT_dom_1"/>
</dbReference>
<feature type="compositionally biased region" description="Polar residues" evidence="1">
    <location>
        <begin position="1180"/>
        <end position="1195"/>
    </location>
</feature>
<evidence type="ECO:0000256" key="1">
    <source>
        <dbReference type="SAM" id="MobiDB-lite"/>
    </source>
</evidence>